<accession>A0A832V0X9</accession>
<dbReference type="AlphaFoldDB" id="A0A832V0X9"/>
<gene>
    <name evidence="1" type="ORF">H1011_03660</name>
</gene>
<organism evidence="1 2">
    <name type="scientific">Candidatus Undinarchaeum marinum</name>
    <dbReference type="NCBI Taxonomy" id="2756141"/>
    <lineage>
        <taxon>Archaea</taxon>
        <taxon>Candidatus Undinarchaeota</taxon>
        <taxon>Candidatus Undinarchaeia</taxon>
        <taxon>Candidatus Undinarchaeales</taxon>
        <taxon>Candidatus Undinarchaeaceae</taxon>
        <taxon>Candidatus Undinarchaeum</taxon>
    </lineage>
</organism>
<keyword evidence="2" id="KW-1185">Reference proteome</keyword>
<proteinExistence type="predicted"/>
<protein>
    <recommendedName>
        <fullName evidence="3">NurA domain-containing protein</fullName>
    </recommendedName>
</protein>
<comment type="caution">
    <text evidence="1">The sequence shown here is derived from an EMBL/GenBank/DDBJ whole genome shotgun (WGS) entry which is preliminary data.</text>
</comment>
<dbReference type="EMBL" id="DVAD01000017">
    <property type="protein sequence ID" value="HIJ99882.1"/>
    <property type="molecule type" value="Genomic_DNA"/>
</dbReference>
<evidence type="ECO:0000313" key="2">
    <source>
        <dbReference type="Proteomes" id="UP000604391"/>
    </source>
</evidence>
<name>A0A832V0X9_9ARCH</name>
<dbReference type="Proteomes" id="UP000604391">
    <property type="component" value="Unassembled WGS sequence"/>
</dbReference>
<evidence type="ECO:0000313" key="1">
    <source>
        <dbReference type="EMBL" id="HIJ99882.1"/>
    </source>
</evidence>
<reference evidence="1 2" key="1">
    <citation type="journal article" name="Nat. Commun.">
        <title>Undinarchaeota illuminate DPANN phylogeny and the impact of gene transfer on archaeal evolution.</title>
        <authorList>
            <person name="Dombrowski N."/>
            <person name="Williams T.A."/>
            <person name="Sun J."/>
            <person name="Woodcroft B.J."/>
            <person name="Lee J.H."/>
            <person name="Minh B.Q."/>
            <person name="Rinke C."/>
            <person name="Spang A."/>
        </authorList>
    </citation>
    <scope>NUCLEOTIDE SEQUENCE [LARGE SCALE GENOMIC DNA]</scope>
    <source>
        <strain evidence="1">MAG_bin17</strain>
    </source>
</reference>
<evidence type="ECO:0008006" key="3">
    <source>
        <dbReference type="Google" id="ProtNLM"/>
    </source>
</evidence>
<sequence length="320" mass="36620">MKDLIKSLDFAKSSDMDSSIMQSGQGISKYDLNPVSPELFSAYEPYEAPKDFKLAAFDGGSLMIYETPTIGFAYYKLAFRQFQVNLEEKTCTTVEINKDIQHGLFLLSHNPSEGFESYKDFENGSLLKTKETEFILGKLDLIDESDLLLIDGSIERETLPILEKHPNTMAVSKRTFHTIGGYSAQSFMAKKAKEYEKDSVPWFAYPIVKKYPERSPSQISFGTFRKNSVVFRLDFPNDFSENNVLDCMRKVGICALDSKYGAYPYPLGAVHSDAVMRRGTKDKLRRFIKKELREGNANAYERLKEDLHHAEWYDKMRGQS</sequence>